<feature type="compositionally biased region" description="Basic and acidic residues" evidence="1">
    <location>
        <begin position="7"/>
        <end position="20"/>
    </location>
</feature>
<proteinExistence type="predicted"/>
<dbReference type="InterPro" id="IPR016181">
    <property type="entry name" value="Acyl_CoA_acyltransferase"/>
</dbReference>
<dbReference type="EMBL" id="JABXJJ020000019">
    <property type="protein sequence ID" value="MDI5970952.1"/>
    <property type="molecule type" value="Genomic_DNA"/>
</dbReference>
<dbReference type="RefSeq" id="WP_271317256.1">
    <property type="nucleotide sequence ID" value="NZ_JABXJJ020000019.1"/>
</dbReference>
<dbReference type="Gene3D" id="3.40.630.30">
    <property type="match status" value="1"/>
</dbReference>
<dbReference type="SUPFAM" id="SSF55729">
    <property type="entry name" value="Acyl-CoA N-acyltransferases (Nat)"/>
    <property type="match status" value="1"/>
</dbReference>
<reference evidence="2" key="1">
    <citation type="submission" date="2023-05" db="EMBL/GenBank/DDBJ databases">
        <title>Streptantibioticus silvisoli sp. nov., acidotolerant actinomycetes 1 from pine litter.</title>
        <authorList>
            <person name="Swiecimska M."/>
            <person name="Golinska P."/>
            <person name="Sangal V."/>
            <person name="Wachnowicz B."/>
            <person name="Goodfellow M."/>
        </authorList>
    </citation>
    <scope>NUCLEOTIDE SEQUENCE</scope>
    <source>
        <strain evidence="2">SL13</strain>
    </source>
</reference>
<protein>
    <recommendedName>
        <fullName evidence="3">GNAT family N-acetyltransferase</fullName>
    </recommendedName>
</protein>
<feature type="region of interest" description="Disordered" evidence="1">
    <location>
        <begin position="1"/>
        <end position="20"/>
    </location>
</feature>
<comment type="caution">
    <text evidence="2">The sequence shown here is derived from an EMBL/GenBank/DDBJ whole genome shotgun (WGS) entry which is preliminary data.</text>
</comment>
<sequence length="245" mass="27051">MTGEGVVRADEVPEPVERSAARMRDQWPGFVLRGEVPARYRERAVRYFGEFALVVVDGGEAVADGRGVPLRWDGRPERLPAGYDGALAASVEGRERGEKADTLCVMSATVRGDRAGRGLAGVLLTALRERAAAAGLARVIVPVRPPTKAYSPRTDMAEFAERRRPDGLHPDPWIRTHQRLGAVVLGPALRSMVVTADVEHWERWTGMTFPVSGEYEVPGALDPVMIDRERDLGRYAETNVWMRHS</sequence>
<name>A0AA90H5U7_9ACTN</name>
<evidence type="ECO:0008006" key="3">
    <source>
        <dbReference type="Google" id="ProtNLM"/>
    </source>
</evidence>
<evidence type="ECO:0000313" key="2">
    <source>
        <dbReference type="EMBL" id="MDI5970952.1"/>
    </source>
</evidence>
<dbReference type="AlphaFoldDB" id="A0AA90H5U7"/>
<accession>A0AA90H5U7</accession>
<organism evidence="2">
    <name type="scientific">Streptantibioticus silvisoli</name>
    <dbReference type="NCBI Taxonomy" id="2705255"/>
    <lineage>
        <taxon>Bacteria</taxon>
        <taxon>Bacillati</taxon>
        <taxon>Actinomycetota</taxon>
        <taxon>Actinomycetes</taxon>
        <taxon>Kitasatosporales</taxon>
        <taxon>Streptomycetaceae</taxon>
        <taxon>Streptantibioticus</taxon>
    </lineage>
</organism>
<evidence type="ECO:0000256" key="1">
    <source>
        <dbReference type="SAM" id="MobiDB-lite"/>
    </source>
</evidence>
<gene>
    <name evidence="2" type="ORF">POF50_016650</name>
</gene>